<evidence type="ECO:0000313" key="2">
    <source>
        <dbReference type="Proteomes" id="UP000426265"/>
    </source>
</evidence>
<dbReference type="EMBL" id="CACRSJ010000106">
    <property type="protein sequence ID" value="VYS58962.1"/>
    <property type="molecule type" value="Genomic_DNA"/>
</dbReference>
<reference evidence="1 2" key="1">
    <citation type="submission" date="2019-11" db="EMBL/GenBank/DDBJ databases">
        <authorList>
            <person name="Jiao W.-B."/>
            <person name="Schneeberger K."/>
        </authorList>
    </citation>
    <scope>NUCLEOTIDE SEQUENCE [LARGE SCALE GENOMIC DNA]</scope>
    <source>
        <strain evidence="2">cv. An-1</strain>
    </source>
</reference>
<sequence>MASDVHLSRPTRIFFPDIIPFAPLDPDFPHWRNQTPMVFYMCLESRINPSVTAFSFTGDAWATAKPINI</sequence>
<accession>A0A654FGU3</accession>
<protein>
    <submittedName>
        <fullName evidence="1">Uncharacterized protein</fullName>
    </submittedName>
</protein>
<evidence type="ECO:0000313" key="1">
    <source>
        <dbReference type="EMBL" id="VYS58962.1"/>
    </source>
</evidence>
<organism evidence="1 2">
    <name type="scientific">Arabidopsis thaliana</name>
    <name type="common">Mouse-ear cress</name>
    <dbReference type="NCBI Taxonomy" id="3702"/>
    <lineage>
        <taxon>Eukaryota</taxon>
        <taxon>Viridiplantae</taxon>
        <taxon>Streptophyta</taxon>
        <taxon>Embryophyta</taxon>
        <taxon>Tracheophyta</taxon>
        <taxon>Spermatophyta</taxon>
        <taxon>Magnoliopsida</taxon>
        <taxon>eudicotyledons</taxon>
        <taxon>Gunneridae</taxon>
        <taxon>Pentapetalae</taxon>
        <taxon>rosids</taxon>
        <taxon>malvids</taxon>
        <taxon>Brassicales</taxon>
        <taxon>Brassicaceae</taxon>
        <taxon>Camelineae</taxon>
        <taxon>Arabidopsis</taxon>
    </lineage>
</organism>
<gene>
    <name evidence="1" type="ORF">AN1_LOCUS14406</name>
</gene>
<dbReference type="Proteomes" id="UP000426265">
    <property type="component" value="Unassembled WGS sequence"/>
</dbReference>
<proteinExistence type="predicted"/>
<dbReference type="AlphaFoldDB" id="A0A654FGU3"/>
<name>A0A654FGU3_ARATH</name>